<name>A0A382SYG0_9ZZZZ</name>
<proteinExistence type="predicted"/>
<dbReference type="AlphaFoldDB" id="A0A382SYG0"/>
<dbReference type="EMBL" id="UINC01132099">
    <property type="protein sequence ID" value="SVD14198.1"/>
    <property type="molecule type" value="Genomic_DNA"/>
</dbReference>
<accession>A0A382SYG0</accession>
<gene>
    <name evidence="1" type="ORF">METZ01_LOCUS367052</name>
</gene>
<protein>
    <submittedName>
        <fullName evidence="1">Uncharacterized protein</fullName>
    </submittedName>
</protein>
<reference evidence="1" key="1">
    <citation type="submission" date="2018-05" db="EMBL/GenBank/DDBJ databases">
        <authorList>
            <person name="Lanie J.A."/>
            <person name="Ng W.-L."/>
            <person name="Kazmierczak K.M."/>
            <person name="Andrzejewski T.M."/>
            <person name="Davidsen T.M."/>
            <person name="Wayne K.J."/>
            <person name="Tettelin H."/>
            <person name="Glass J.I."/>
            <person name="Rusch D."/>
            <person name="Podicherti R."/>
            <person name="Tsui H.-C.T."/>
            <person name="Winkler M.E."/>
        </authorList>
    </citation>
    <scope>NUCLEOTIDE SEQUENCE</scope>
</reference>
<organism evidence="1">
    <name type="scientific">marine metagenome</name>
    <dbReference type="NCBI Taxonomy" id="408172"/>
    <lineage>
        <taxon>unclassified sequences</taxon>
        <taxon>metagenomes</taxon>
        <taxon>ecological metagenomes</taxon>
    </lineage>
</organism>
<sequence length="92" mass="9572">MENSLSAQGGGLGVSSQGAEGINNNFKIVKQIQHGRVPSLKNLAPETKAVKEMGANFDMGSKIGMIKVNSAESTKIQTGPEIGKGGLVNEVF</sequence>
<evidence type="ECO:0000313" key="1">
    <source>
        <dbReference type="EMBL" id="SVD14198.1"/>
    </source>
</evidence>